<proteinExistence type="predicted"/>
<gene>
    <name evidence="3" type="ORF">R1flu_004185</name>
</gene>
<dbReference type="PANTHER" id="PTHR12956:SF38">
    <property type="entry name" value="HEXOSYLTRANSFERASE MUCI70-RELATED"/>
    <property type="match status" value="1"/>
</dbReference>
<accession>A0ABD1YQ34</accession>
<dbReference type="EMBL" id="JBHFFA010000003">
    <property type="protein sequence ID" value="KAL2632706.1"/>
    <property type="molecule type" value="Genomic_DNA"/>
</dbReference>
<evidence type="ECO:0000256" key="1">
    <source>
        <dbReference type="SAM" id="MobiDB-lite"/>
    </source>
</evidence>
<dbReference type="InterPro" id="IPR048354">
    <property type="entry name" value="TOD1_MUCI70_glycTrfase_dom"/>
</dbReference>
<evidence type="ECO:0000259" key="2">
    <source>
        <dbReference type="Pfam" id="PF04765"/>
    </source>
</evidence>
<feature type="compositionally biased region" description="Basic and acidic residues" evidence="1">
    <location>
        <begin position="97"/>
        <end position="112"/>
    </location>
</feature>
<keyword evidence="4" id="KW-1185">Reference proteome</keyword>
<evidence type="ECO:0000313" key="3">
    <source>
        <dbReference type="EMBL" id="KAL2632706.1"/>
    </source>
</evidence>
<feature type="compositionally biased region" description="Basic and acidic residues" evidence="1">
    <location>
        <begin position="122"/>
        <end position="136"/>
    </location>
</feature>
<sequence length="550" mass="62398">MRRQNKNWMALRTFASKDAGMWAALMLGLLSLLMIVNNFHIISFHFRQLPFPQDTDSLFTNPWGVDQDTDNQQSEGQNVDFVNPQQDESQPFDDVDEFRPPLLEDKHDDGKGILKFTPPVVEPRRNNNEKLPEDKNRTRAAPVLFTDPSLPPDHPCQGFTLPPPPSDPKKVGPRPCPVCYLPVEQAIKTMPPPGSSPTPVLKHLSYIREPEIADVLSSGSGSEFGGHPTLEDRAQSYAIQENMAVHCGFVKGSDPGVGTGYDISEEDRAEMHKCGGVVVASAVFGNYDLIQQPANISEQAKATVCFVMFIDEETEQAVLNNADLRSSRKIGLWRMVVVKNLPYSDPRRTGKIPKLLMHRLFPNARFSLWVDGKLQLVVDPYKILERFLWRSNDTIAISKHYKRFDVFQEAEANKAAGKYDNATIDAQVEFYRNEGMTPYSRAKLPLVSDVPEGCVIIREHTPLSNLFGCLWFNEVDRFTSRDQISFGIVRDKIMAQVPSWWINMFLDCERRNFVVQGYHKDVLEQKMAQAGVHNGTTTVHRRSRRLRNRS</sequence>
<feature type="domain" description="TOD1/MUCI70 glycosyltransferase-like" evidence="2">
    <location>
        <begin position="204"/>
        <end position="519"/>
    </location>
</feature>
<protein>
    <recommendedName>
        <fullName evidence="2">TOD1/MUCI70 glycosyltransferase-like domain-containing protein</fullName>
    </recommendedName>
</protein>
<dbReference type="Pfam" id="PF04765">
    <property type="entry name" value="TOD1_MUCI70"/>
    <property type="match status" value="1"/>
</dbReference>
<feature type="region of interest" description="Disordered" evidence="1">
    <location>
        <begin position="60"/>
        <end position="136"/>
    </location>
</feature>
<reference evidence="3 4" key="1">
    <citation type="submission" date="2024-09" db="EMBL/GenBank/DDBJ databases">
        <title>Chromosome-scale assembly of Riccia fluitans.</title>
        <authorList>
            <person name="Paukszto L."/>
            <person name="Sawicki J."/>
            <person name="Karawczyk K."/>
            <person name="Piernik-Szablinska J."/>
            <person name="Szczecinska M."/>
            <person name="Mazdziarz M."/>
        </authorList>
    </citation>
    <scope>NUCLEOTIDE SEQUENCE [LARGE SCALE GENOMIC DNA]</scope>
    <source>
        <strain evidence="3">Rf_01</strain>
        <tissue evidence="3">Aerial parts of the thallus</tissue>
    </source>
</reference>
<dbReference type="PANTHER" id="PTHR12956">
    <property type="entry name" value="ALKALINE CERAMIDASE-RELATED"/>
    <property type="match status" value="1"/>
</dbReference>
<dbReference type="InterPro" id="IPR006852">
    <property type="entry name" value="TOD1_MUCI70"/>
</dbReference>
<organism evidence="3 4">
    <name type="scientific">Riccia fluitans</name>
    <dbReference type="NCBI Taxonomy" id="41844"/>
    <lineage>
        <taxon>Eukaryota</taxon>
        <taxon>Viridiplantae</taxon>
        <taxon>Streptophyta</taxon>
        <taxon>Embryophyta</taxon>
        <taxon>Marchantiophyta</taxon>
        <taxon>Marchantiopsida</taxon>
        <taxon>Marchantiidae</taxon>
        <taxon>Marchantiales</taxon>
        <taxon>Ricciaceae</taxon>
        <taxon>Riccia</taxon>
    </lineage>
</organism>
<comment type="caution">
    <text evidence="3">The sequence shown here is derived from an EMBL/GenBank/DDBJ whole genome shotgun (WGS) entry which is preliminary data.</text>
</comment>
<dbReference type="Proteomes" id="UP001605036">
    <property type="component" value="Unassembled WGS sequence"/>
</dbReference>
<evidence type="ECO:0000313" key="4">
    <source>
        <dbReference type="Proteomes" id="UP001605036"/>
    </source>
</evidence>
<name>A0ABD1YQ34_9MARC</name>
<dbReference type="AlphaFoldDB" id="A0ABD1YQ34"/>